<evidence type="ECO:0000313" key="3">
    <source>
        <dbReference type="Proteomes" id="UP000215033"/>
    </source>
</evidence>
<dbReference type="EMBL" id="LT906434">
    <property type="protein sequence ID" value="SNU78681.1"/>
    <property type="molecule type" value="Genomic_DNA"/>
</dbReference>
<dbReference type="KEGG" id="nzo:SAMEA4504057_0157"/>
<name>A0AB38DNI9_9NEIS</name>
<organism evidence="2 3">
    <name type="scientific">Neisseria zoodegmatis</name>
    <dbReference type="NCBI Taxonomy" id="326523"/>
    <lineage>
        <taxon>Bacteria</taxon>
        <taxon>Pseudomonadati</taxon>
        <taxon>Pseudomonadota</taxon>
        <taxon>Betaproteobacteria</taxon>
        <taxon>Neisseriales</taxon>
        <taxon>Neisseriaceae</taxon>
        <taxon>Neisseria</taxon>
    </lineage>
</organism>
<protein>
    <submittedName>
        <fullName evidence="2">Phage protein</fullName>
    </submittedName>
</protein>
<sequence>MTPIDFEFGFKTLWGLATAAGWFWINGISGRLKEAEKDRADLRRELHDVKLDYSTKAEARADRDTINRQLNRIEDKLDKLAERKADKST</sequence>
<evidence type="ECO:0000313" key="2">
    <source>
        <dbReference type="EMBL" id="SNU78681.1"/>
    </source>
</evidence>
<reference evidence="2 3" key="1">
    <citation type="submission" date="2017-06" db="EMBL/GenBank/DDBJ databases">
        <authorList>
            <consortium name="Pathogen Informatics"/>
        </authorList>
    </citation>
    <scope>NUCLEOTIDE SEQUENCE [LARGE SCALE GENOMIC DNA]</scope>
    <source>
        <strain evidence="2 3">NCTC12230</strain>
    </source>
</reference>
<dbReference type="Proteomes" id="UP000215033">
    <property type="component" value="Chromosome 1"/>
</dbReference>
<keyword evidence="1" id="KW-0175">Coiled coil</keyword>
<dbReference type="AlphaFoldDB" id="A0AB38DNI9"/>
<accession>A0AB38DNI9</accession>
<proteinExistence type="predicted"/>
<gene>
    <name evidence="2" type="ORF">SAMEA4504057_00157</name>
</gene>
<feature type="coiled-coil region" evidence="1">
    <location>
        <begin position="25"/>
        <end position="83"/>
    </location>
</feature>
<evidence type="ECO:0000256" key="1">
    <source>
        <dbReference type="SAM" id="Coils"/>
    </source>
</evidence>